<dbReference type="Pfam" id="PF10436">
    <property type="entry name" value="BCDHK_Adom3"/>
    <property type="match status" value="1"/>
</dbReference>
<dbReference type="EMBL" id="JAGFBS010000005">
    <property type="protein sequence ID" value="KAG6379083.1"/>
    <property type="molecule type" value="Genomic_DNA"/>
</dbReference>
<dbReference type="SMART" id="SM00249">
    <property type="entry name" value="PHD"/>
    <property type="match status" value="2"/>
</dbReference>
<feature type="region of interest" description="Disordered" evidence="13">
    <location>
        <begin position="596"/>
        <end position="855"/>
    </location>
</feature>
<proteinExistence type="inferred from homology"/>
<dbReference type="SUPFAM" id="SSF57903">
    <property type="entry name" value="FYVE/PHD zinc finger"/>
    <property type="match status" value="2"/>
</dbReference>
<evidence type="ECO:0000256" key="1">
    <source>
        <dbReference type="ARBA" id="ARBA00006155"/>
    </source>
</evidence>
<protein>
    <recommendedName>
        <fullName evidence="12">Protein-serine/threonine kinase</fullName>
        <ecNumber evidence="12">2.7.11.-</ecNumber>
    </recommendedName>
</protein>
<dbReference type="PROSITE" id="PS50016">
    <property type="entry name" value="ZF_PHD_2"/>
    <property type="match status" value="1"/>
</dbReference>
<keyword evidence="4" id="KW-0479">Metal-binding</keyword>
<dbReference type="SUPFAM" id="SSF69012">
    <property type="entry name" value="alpha-ketoacid dehydrogenase kinase, N-terminal domain"/>
    <property type="match status" value="1"/>
</dbReference>
<evidence type="ECO:0000256" key="9">
    <source>
        <dbReference type="ARBA" id="ARBA00022840"/>
    </source>
</evidence>
<dbReference type="InterPro" id="IPR013083">
    <property type="entry name" value="Znf_RING/FYVE/PHD"/>
</dbReference>
<dbReference type="PROSITE" id="PS01359">
    <property type="entry name" value="ZF_PHD_1"/>
    <property type="match status" value="1"/>
</dbReference>
<evidence type="ECO:0000256" key="12">
    <source>
        <dbReference type="RuleBase" id="RU366032"/>
    </source>
</evidence>
<dbReference type="GO" id="GO:0004740">
    <property type="term" value="F:pyruvate dehydrogenase (acetyl-transferring) kinase activity"/>
    <property type="evidence" value="ECO:0007669"/>
    <property type="project" value="TreeGrafter"/>
</dbReference>
<keyword evidence="7 12" id="KW-0418">Kinase</keyword>
<organism evidence="15 16">
    <name type="scientific">Boletus reticuloceps</name>
    <dbReference type="NCBI Taxonomy" id="495285"/>
    <lineage>
        <taxon>Eukaryota</taxon>
        <taxon>Fungi</taxon>
        <taxon>Dikarya</taxon>
        <taxon>Basidiomycota</taxon>
        <taxon>Agaricomycotina</taxon>
        <taxon>Agaricomycetes</taxon>
        <taxon>Agaricomycetidae</taxon>
        <taxon>Boletales</taxon>
        <taxon>Boletineae</taxon>
        <taxon>Boletaceae</taxon>
        <taxon>Boletoideae</taxon>
        <taxon>Boletus</taxon>
    </lineage>
</organism>
<evidence type="ECO:0000256" key="4">
    <source>
        <dbReference type="ARBA" id="ARBA00022723"/>
    </source>
</evidence>
<keyword evidence="3 12" id="KW-0808">Transferase</keyword>
<feature type="domain" description="PHD-type" evidence="14">
    <location>
        <begin position="205"/>
        <end position="255"/>
    </location>
</feature>
<dbReference type="SMART" id="SM00387">
    <property type="entry name" value="HATPase_c"/>
    <property type="match status" value="1"/>
</dbReference>
<dbReference type="InterPro" id="IPR001965">
    <property type="entry name" value="Znf_PHD"/>
</dbReference>
<dbReference type="InterPro" id="IPR018955">
    <property type="entry name" value="BCDHK/PDK_N"/>
</dbReference>
<accession>A0A8I3AD54</accession>
<dbReference type="EC" id="2.7.11.-" evidence="12"/>
<dbReference type="GO" id="GO:0008270">
    <property type="term" value="F:zinc ion binding"/>
    <property type="evidence" value="ECO:0007669"/>
    <property type="project" value="UniProtKB-KW"/>
</dbReference>
<dbReference type="InterPro" id="IPR019786">
    <property type="entry name" value="Zinc_finger_PHD-type_CS"/>
</dbReference>
<feature type="compositionally biased region" description="Pro residues" evidence="13">
    <location>
        <begin position="699"/>
        <end position="732"/>
    </location>
</feature>
<keyword evidence="2" id="KW-0597">Phosphoprotein</keyword>
<dbReference type="GO" id="GO:0005524">
    <property type="term" value="F:ATP binding"/>
    <property type="evidence" value="ECO:0007669"/>
    <property type="project" value="UniProtKB-UniRule"/>
</dbReference>
<dbReference type="InterPro" id="IPR036890">
    <property type="entry name" value="HATPase_C_sf"/>
</dbReference>
<keyword evidence="10 12" id="KW-0496">Mitochondrion</keyword>
<feature type="compositionally biased region" description="Pro residues" evidence="13">
    <location>
        <begin position="128"/>
        <end position="145"/>
    </location>
</feature>
<feature type="region of interest" description="Disordered" evidence="13">
    <location>
        <begin position="122"/>
        <end position="192"/>
    </location>
</feature>
<evidence type="ECO:0000313" key="15">
    <source>
        <dbReference type="EMBL" id="KAG6379083.1"/>
    </source>
</evidence>
<comment type="subcellular location">
    <subcellularLocation>
        <location evidence="12">Mitochondrion matrix</location>
    </subcellularLocation>
</comment>
<sequence>MTSMAEVPAYLLQGVPVLQPPHLEGLSDPSLSTEILPGPPSLLSIQQAAQKRDPKKPSAFVSYLPTSDPGSTYSGLMTGALSALDLDGPRRKRARVDKGIANGRAQRASARNLNNGGANINLSVPLPVSDPFPPDAPPSRQPSVPPFLDSDTFPVQPESDDPSVSMSRANSLPGCDDSVPPTTMKEEPSGTISFSPEPSLGLLNEDHCSSCRSLGALVYCDSCPRAFHLWCLDPPMEAVDLPEGEKWFCPSCIIRRNPPPKPAPSFMSPLIHLAQMSIPKEFQLPEDIRGFFRDVATGAKGTYVDSSELKQPRLNRHGQLEDRDPYRLKDRNGVPVLCFRCGTSALPSSLAGCAPSTKRPRRSSSIVHSLTPERGRAIVSCDYCNLHFHLDCLDPPLTSMPSFGKKWMCPNHADQVLQPKRRIPKQNVAPIDITKPNQWNNGNVEIIHPQSAAMTEKLVLDEVLINGRRYRVPERVIMLDFWSKISKEQYPDPKENDFVSVTSSPLTSLSSLDEMEEDTQFQASSSKEPLMSFDDLRIAQLLCDLHNLFPLKEGHKALERVMADSGTQTDFEPQPSPFVPVPRTIELKEIVNPIVSKRKAPSRTSTRNTAEITPPETALQSQAPADLPSPAKPKRARVVTKREKEEPTSLEPLFKGGAELSASQRANKPGRASRGRRKLKQAPERMKGGGSMTPVQRVPSPPAASDPPIPTVSEPTPPPPAPPPVTQPPSKPVTPKASVTITQSGTSSTPTLKIRLPRLSAISTTTHSNLTPPTLQSPPLTHSPAPDTTTSHDSRPRRSLRRQDSTPVSVSAASSYTAEVVEDVEPAKPSKEQTSFFRPVSNPDPEHKPPRGNRRHVHGRLMWSMTSCCARPGLSSERIMMIQGRVTATRALQRRSFHVRRAPEPPSTQISQLLASYAAHPPHPLTLNSLVAFGQPLTPKSVLRSVSFVLSEIPRRLARRARALETLPFIVGTNPYVSKALNAYRQSFQFLASYPPVTTLEENTTFTAELSHLVESHRNDIPTMAKGFQECAKYMSPTQISKFLDGAIRNRISVRLIAEQHIALSQALERQGDEGFATHYGIVDMACSPAAMVKMCGAFVSELCEATLGAAPTIAIDGHQDTTFAYVPVHLEYMLTEILKNAFRATVERHFQLYGTTTMHAVAPVTVTISPPPSPASPFLSIRIRDQGGGVSPSNMARIFSYAFTTAGNAESDGGGPYAAQHVGGSAAVGGSASAGDGNLFGEITGKGVQIGLGTIAGLGYGLPMSRLYARYFGGSLDLFSLDGWGSDVYVKLRSVDQAGNAEI</sequence>
<evidence type="ECO:0000256" key="13">
    <source>
        <dbReference type="SAM" id="MobiDB-lite"/>
    </source>
</evidence>
<evidence type="ECO:0000259" key="14">
    <source>
        <dbReference type="PROSITE" id="PS50016"/>
    </source>
</evidence>
<evidence type="ECO:0000256" key="10">
    <source>
        <dbReference type="ARBA" id="ARBA00023128"/>
    </source>
</evidence>
<dbReference type="InterPro" id="IPR003594">
    <property type="entry name" value="HATPase_dom"/>
</dbReference>
<dbReference type="Gene3D" id="1.20.140.20">
    <property type="entry name" value="Alpha-ketoacid/pyruvate dehydrogenase kinase, N-terminal domain"/>
    <property type="match status" value="1"/>
</dbReference>
<feature type="compositionally biased region" description="Polar residues" evidence="13">
    <location>
        <begin position="602"/>
        <end position="611"/>
    </location>
</feature>
<dbReference type="OrthoDB" id="5876363at2759"/>
<dbReference type="PANTHER" id="PTHR11947:SF20">
    <property type="entry name" value="[3-METHYL-2-OXOBUTANOATE DEHYDROGENASE [LIPOAMIDE]] KINASE, MITOCHONDRIAL"/>
    <property type="match status" value="1"/>
</dbReference>
<keyword evidence="9 12" id="KW-0067">ATP-binding</keyword>
<evidence type="ECO:0000256" key="8">
    <source>
        <dbReference type="ARBA" id="ARBA00022833"/>
    </source>
</evidence>
<dbReference type="GO" id="GO:0005759">
    <property type="term" value="C:mitochondrial matrix"/>
    <property type="evidence" value="ECO:0007669"/>
    <property type="project" value="UniProtKB-SubCell"/>
</dbReference>
<feature type="compositionally biased region" description="Polar residues" evidence="13">
    <location>
        <begin position="737"/>
        <end position="751"/>
    </location>
</feature>
<dbReference type="InterPro" id="IPR039028">
    <property type="entry name" value="BCKD/PDK"/>
</dbReference>
<dbReference type="Gene3D" id="3.30.40.10">
    <property type="entry name" value="Zinc/RING finger domain, C3HC4 (zinc finger)"/>
    <property type="match status" value="2"/>
</dbReference>
<feature type="compositionally biased region" description="Basic residues" evidence="13">
    <location>
        <begin position="671"/>
        <end position="680"/>
    </location>
</feature>
<evidence type="ECO:0000256" key="11">
    <source>
        <dbReference type="PROSITE-ProRule" id="PRU00146"/>
    </source>
</evidence>
<dbReference type="Proteomes" id="UP000683000">
    <property type="component" value="Unassembled WGS sequence"/>
</dbReference>
<evidence type="ECO:0000256" key="2">
    <source>
        <dbReference type="ARBA" id="ARBA00022553"/>
    </source>
</evidence>
<evidence type="ECO:0000256" key="6">
    <source>
        <dbReference type="ARBA" id="ARBA00022771"/>
    </source>
</evidence>
<gene>
    <name evidence="15" type="ORF">JVT61DRAFT_11519</name>
</gene>
<feature type="compositionally biased region" description="Low complexity" evidence="13">
    <location>
        <begin position="768"/>
        <end position="784"/>
    </location>
</feature>
<dbReference type="Pfam" id="PF02518">
    <property type="entry name" value="HATPase_c"/>
    <property type="match status" value="1"/>
</dbReference>
<dbReference type="CDD" id="cd15534">
    <property type="entry name" value="PHD2_PHF12_Rco1"/>
    <property type="match status" value="1"/>
</dbReference>
<keyword evidence="16" id="KW-1185">Reference proteome</keyword>
<comment type="caution">
    <text evidence="15">The sequence shown here is derived from an EMBL/GenBank/DDBJ whole genome shotgun (WGS) entry which is preliminary data.</text>
</comment>
<comment type="similarity">
    <text evidence="1 12">Belongs to the PDK/BCKDK protein kinase family.</text>
</comment>
<feature type="compositionally biased region" description="Polar residues" evidence="13">
    <location>
        <begin position="805"/>
        <end position="817"/>
    </location>
</feature>
<dbReference type="SUPFAM" id="SSF55874">
    <property type="entry name" value="ATPase domain of HSP90 chaperone/DNA topoisomerase II/histidine kinase"/>
    <property type="match status" value="1"/>
</dbReference>
<reference evidence="15" key="1">
    <citation type="submission" date="2021-03" db="EMBL/GenBank/DDBJ databases">
        <title>Evolutionary innovations through gain and loss of genes in the ectomycorrhizal Boletales.</title>
        <authorList>
            <person name="Wu G."/>
            <person name="Miyauchi S."/>
            <person name="Morin E."/>
            <person name="Yang Z.-L."/>
            <person name="Xu J."/>
            <person name="Martin F.M."/>
        </authorList>
    </citation>
    <scope>NUCLEOTIDE SEQUENCE</scope>
    <source>
        <strain evidence="15">BR01</strain>
    </source>
</reference>
<dbReference type="InterPro" id="IPR011011">
    <property type="entry name" value="Znf_FYVE_PHD"/>
</dbReference>
<feature type="compositionally biased region" description="Basic and acidic residues" evidence="13">
    <location>
        <begin position="790"/>
        <end position="804"/>
    </location>
</feature>
<keyword evidence="8" id="KW-0862">Zinc</keyword>
<dbReference type="Pfam" id="PF00628">
    <property type="entry name" value="PHD"/>
    <property type="match status" value="2"/>
</dbReference>
<evidence type="ECO:0000256" key="7">
    <source>
        <dbReference type="ARBA" id="ARBA00022777"/>
    </source>
</evidence>
<evidence type="ECO:0000256" key="3">
    <source>
        <dbReference type="ARBA" id="ARBA00022679"/>
    </source>
</evidence>
<evidence type="ECO:0000313" key="16">
    <source>
        <dbReference type="Proteomes" id="UP000683000"/>
    </source>
</evidence>
<dbReference type="InterPro" id="IPR019787">
    <property type="entry name" value="Znf_PHD-finger"/>
</dbReference>
<evidence type="ECO:0000256" key="5">
    <source>
        <dbReference type="ARBA" id="ARBA00022741"/>
    </source>
</evidence>
<keyword evidence="6 11" id="KW-0863">Zinc-finger</keyword>
<keyword evidence="5 12" id="KW-0547">Nucleotide-binding</keyword>
<dbReference type="GO" id="GO:0010906">
    <property type="term" value="P:regulation of glucose metabolic process"/>
    <property type="evidence" value="ECO:0007669"/>
    <property type="project" value="TreeGrafter"/>
</dbReference>
<dbReference type="PANTHER" id="PTHR11947">
    <property type="entry name" value="PYRUVATE DEHYDROGENASE KINASE"/>
    <property type="match status" value="1"/>
</dbReference>
<dbReference type="Gene3D" id="3.30.565.10">
    <property type="entry name" value="Histidine kinase-like ATPase, C-terminal domain"/>
    <property type="match status" value="1"/>
</dbReference>
<name>A0A8I3AD54_9AGAM</name>
<dbReference type="InterPro" id="IPR036784">
    <property type="entry name" value="AK/P_DHK_N_sf"/>
</dbReference>